<dbReference type="AlphaFoldDB" id="A0A240UJD6"/>
<name>A0A240UJD6_9BURK</name>
<evidence type="ECO:0000313" key="2">
    <source>
        <dbReference type="EMBL" id="ART61588.1"/>
    </source>
</evidence>
<proteinExistence type="predicted"/>
<keyword evidence="1" id="KW-0732">Signal</keyword>
<feature type="chain" id="PRO_5011218932" evidence="1">
    <location>
        <begin position="23"/>
        <end position="120"/>
    </location>
</feature>
<dbReference type="EMBL" id="CP021370">
    <property type="protein sequence ID" value="ART61588.1"/>
    <property type="molecule type" value="Genomic_DNA"/>
</dbReference>
<gene>
    <name evidence="2" type="ORF">CBP36_21750</name>
</gene>
<dbReference type="KEGG" id="acip:CBP36_21750"/>
<keyword evidence="3" id="KW-1185">Reference proteome</keyword>
<accession>A0A240UJD6</accession>
<organism evidence="2 3">
    <name type="scientific">Acidovorax carolinensis</name>
    <dbReference type="NCBI Taxonomy" id="553814"/>
    <lineage>
        <taxon>Bacteria</taxon>
        <taxon>Pseudomonadati</taxon>
        <taxon>Pseudomonadota</taxon>
        <taxon>Betaproteobacteria</taxon>
        <taxon>Burkholderiales</taxon>
        <taxon>Comamonadaceae</taxon>
        <taxon>Acidovorax</taxon>
    </lineage>
</organism>
<evidence type="ECO:0000313" key="3">
    <source>
        <dbReference type="Proteomes" id="UP000194440"/>
    </source>
</evidence>
<reference evidence="2" key="1">
    <citation type="submission" date="2017-05" db="EMBL/GenBank/DDBJ databases">
        <title>Polyphasic characterization of four soil-derived phenanthrene-degrading Acidovorax strains and proposal of Acidovorax phenanthrenivorans sp. nov.</title>
        <authorList>
            <person name="Singleton D."/>
            <person name="Lee J."/>
            <person name="Dickey A.N."/>
            <person name="Stroud A."/>
            <person name="Scholl E.H."/>
            <person name="Wright F.A."/>
            <person name="Aitken M.D."/>
        </authorList>
    </citation>
    <scope>NUCLEOTIDE SEQUENCE</scope>
    <source>
        <strain evidence="2">P4</strain>
        <plasmid evidence="2">pACP4.4</plasmid>
    </source>
</reference>
<feature type="signal peptide" evidence="1">
    <location>
        <begin position="1"/>
        <end position="22"/>
    </location>
</feature>
<protein>
    <submittedName>
        <fullName evidence="2">Uncharacterized protein</fullName>
    </submittedName>
</protein>
<dbReference type="GeneID" id="61391594"/>
<dbReference type="Proteomes" id="UP000194440">
    <property type="component" value="Plasmid pACP4.4"/>
</dbReference>
<geneLocation type="plasmid" evidence="2 3">
    <name>pACP4.4</name>
</geneLocation>
<dbReference type="RefSeq" id="WP_009242097.1">
    <property type="nucleotide sequence ID" value="NZ_CP021365.1"/>
</dbReference>
<sequence>MKTLSIALILLACSTFARESLAGPTVYTRQHDVLAAAIRNGSSSGVMEGEVAEHFTRQFRSTGPLLVTAKVIKSFSRADCKRLEMVFTKKDVDTPQGRTDAILKTQLNYCLDGTPPISVE</sequence>
<evidence type="ECO:0000256" key="1">
    <source>
        <dbReference type="SAM" id="SignalP"/>
    </source>
</evidence>
<keyword evidence="2" id="KW-0614">Plasmid</keyword>
<dbReference type="OrthoDB" id="8548718at2"/>